<dbReference type="EMBL" id="AMCI01001700">
    <property type="protein sequence ID" value="EJX04749.1"/>
    <property type="molecule type" value="Genomic_DNA"/>
</dbReference>
<comment type="caution">
    <text evidence="1">The sequence shown here is derived from an EMBL/GenBank/DDBJ whole genome shotgun (WGS) entry which is preliminary data.</text>
</comment>
<accession>J9GD00</accession>
<protein>
    <submittedName>
        <fullName evidence="1">Uncharacterized protein</fullName>
    </submittedName>
</protein>
<gene>
    <name evidence="1" type="ORF">EVA_07145</name>
</gene>
<feature type="non-terminal residue" evidence="1">
    <location>
        <position position="94"/>
    </location>
</feature>
<organism evidence="1">
    <name type="scientific">gut metagenome</name>
    <dbReference type="NCBI Taxonomy" id="749906"/>
    <lineage>
        <taxon>unclassified sequences</taxon>
        <taxon>metagenomes</taxon>
        <taxon>organismal metagenomes</taxon>
    </lineage>
</organism>
<sequence length="94" mass="10840">MSFWKSLFGTPAEAVPTGCPEDRFDTPYSQAINAHFEKEFPDRTPLVWKDPDGMEIHLLAPTEKEPWYVAYTVGMSAHLMELDNVGNRRKYSYL</sequence>
<evidence type="ECO:0000313" key="1">
    <source>
        <dbReference type="EMBL" id="EJX04749.1"/>
    </source>
</evidence>
<reference evidence="1" key="1">
    <citation type="journal article" date="2012" name="PLoS ONE">
        <title>Gene sets for utilization of primary and secondary nutrition supplies in the distal gut of endangered iberian lynx.</title>
        <authorList>
            <person name="Alcaide M."/>
            <person name="Messina E."/>
            <person name="Richter M."/>
            <person name="Bargiela R."/>
            <person name="Peplies J."/>
            <person name="Huws S.A."/>
            <person name="Newbold C.J."/>
            <person name="Golyshin P.N."/>
            <person name="Simon M.A."/>
            <person name="Lopez G."/>
            <person name="Yakimov M.M."/>
            <person name="Ferrer M."/>
        </authorList>
    </citation>
    <scope>NUCLEOTIDE SEQUENCE</scope>
</reference>
<dbReference type="AlphaFoldDB" id="J9GD00"/>
<proteinExistence type="predicted"/>
<name>J9GD00_9ZZZZ</name>